<evidence type="ECO:0000256" key="1">
    <source>
        <dbReference type="SAM" id="Phobius"/>
    </source>
</evidence>
<protein>
    <submittedName>
        <fullName evidence="2">Uncharacterized protein</fullName>
    </submittedName>
</protein>
<gene>
    <name evidence="2" type="ORF">LSP00402_LOCUS15667</name>
</gene>
<organism evidence="2">
    <name type="scientific">Lotharella oceanica</name>
    <dbReference type="NCBI Taxonomy" id="641309"/>
    <lineage>
        <taxon>Eukaryota</taxon>
        <taxon>Sar</taxon>
        <taxon>Rhizaria</taxon>
        <taxon>Cercozoa</taxon>
        <taxon>Chlorarachniophyceae</taxon>
        <taxon>Lotharella</taxon>
    </lineage>
</organism>
<sequence>MVAFKAQQNRWTKGYSQIARKLFWKVLCSKKVSVAFKIEAVYQLIIQLGIHVLLFSICVLSPWLTYFDVFGRHVDFTYWFPLAWVFLCVYYMASLLVLPDKPKTVAWFVRSTFSVLVLCFLSIGLSAHNAIAYFEGFLVHDNVFVRTPKEGEEDKIADGYHSQAAQRSSCEEKPSVVTTPETKQATDAGIGATCAVDGNINAWQTYVPKVSWTTIIEVFMTCYLTTFGFILTAHELSASSPDAGNLFDTMRASNASDYRHLLLLNLFSAAFLWVAIPSVIQKITTAMLASARVAAGWGE</sequence>
<feature type="transmembrane region" description="Helical" evidence="1">
    <location>
        <begin position="105"/>
        <end position="127"/>
    </location>
</feature>
<keyword evidence="1" id="KW-0812">Transmembrane</keyword>
<feature type="transmembrane region" description="Helical" evidence="1">
    <location>
        <begin position="261"/>
        <end position="280"/>
    </location>
</feature>
<name>A0A7S2TW79_9EUKA</name>
<proteinExistence type="predicted"/>
<reference evidence="2" key="1">
    <citation type="submission" date="2021-01" db="EMBL/GenBank/DDBJ databases">
        <authorList>
            <person name="Corre E."/>
            <person name="Pelletier E."/>
            <person name="Niang G."/>
            <person name="Scheremetjew M."/>
            <person name="Finn R."/>
            <person name="Kale V."/>
            <person name="Holt S."/>
            <person name="Cochrane G."/>
            <person name="Meng A."/>
            <person name="Brown T."/>
            <person name="Cohen L."/>
        </authorList>
    </citation>
    <scope>NUCLEOTIDE SEQUENCE</scope>
    <source>
        <strain evidence="2">CCMP622</strain>
    </source>
</reference>
<keyword evidence="1" id="KW-1133">Transmembrane helix</keyword>
<evidence type="ECO:0000313" key="2">
    <source>
        <dbReference type="EMBL" id="CAD9771677.1"/>
    </source>
</evidence>
<accession>A0A7S2TW79</accession>
<keyword evidence="1" id="KW-0472">Membrane</keyword>
<dbReference type="AlphaFoldDB" id="A0A7S2TW79"/>
<feature type="transmembrane region" description="Helical" evidence="1">
    <location>
        <begin position="210"/>
        <end position="231"/>
    </location>
</feature>
<feature type="transmembrane region" description="Helical" evidence="1">
    <location>
        <begin position="76"/>
        <end position="98"/>
    </location>
</feature>
<feature type="transmembrane region" description="Helical" evidence="1">
    <location>
        <begin position="40"/>
        <end position="64"/>
    </location>
</feature>
<dbReference type="EMBL" id="HBHP01025266">
    <property type="protein sequence ID" value="CAD9771677.1"/>
    <property type="molecule type" value="Transcribed_RNA"/>
</dbReference>